<comment type="caution">
    <text evidence="2">The sequence shown here is derived from an EMBL/GenBank/DDBJ whole genome shotgun (WGS) entry which is preliminary data.</text>
</comment>
<dbReference type="Proteomes" id="UP000265643">
    <property type="component" value="Unassembled WGS sequence"/>
</dbReference>
<accession>A0A391PCA8</accession>
<reference evidence="3" key="1">
    <citation type="submission" date="2018-09" db="EMBL/GenBank/DDBJ databases">
        <title>Draft Genome Sequence of Mediterraneibacter sp. KCTC 15684.</title>
        <authorList>
            <person name="Kim J.S."/>
            <person name="Han K.I."/>
            <person name="Suh M.K."/>
            <person name="Lee K.C."/>
            <person name="Eom M.K."/>
            <person name="Lee J.H."/>
            <person name="Park S.H."/>
            <person name="Kang S.W."/>
            <person name="Park J.E."/>
            <person name="Oh B.S."/>
            <person name="Yu S.Y."/>
            <person name="Choi S.H."/>
            <person name="Lee D.H."/>
            <person name="Yoon H."/>
            <person name="Kim B."/>
            <person name="Yang S.J."/>
            <person name="Lee J.S."/>
        </authorList>
    </citation>
    <scope>NUCLEOTIDE SEQUENCE [LARGE SCALE GENOMIC DNA]</scope>
    <source>
        <strain evidence="3">KCTC 15684</strain>
    </source>
</reference>
<protein>
    <recommendedName>
        <fullName evidence="1">Transposase InsH N-terminal domain-containing protein</fullName>
    </recommendedName>
</protein>
<organism evidence="2 3">
    <name type="scientific">Mediterraneibacter butyricigenes</name>
    <dbReference type="NCBI Taxonomy" id="2316025"/>
    <lineage>
        <taxon>Bacteria</taxon>
        <taxon>Bacillati</taxon>
        <taxon>Bacillota</taxon>
        <taxon>Clostridia</taxon>
        <taxon>Lachnospirales</taxon>
        <taxon>Lachnospiraceae</taxon>
        <taxon>Mediterraneibacter</taxon>
    </lineage>
</organism>
<dbReference type="RefSeq" id="WP_119298068.1">
    <property type="nucleotide sequence ID" value="NZ_BHGK01000001.1"/>
</dbReference>
<evidence type="ECO:0000313" key="3">
    <source>
        <dbReference type="Proteomes" id="UP000265643"/>
    </source>
</evidence>
<feature type="domain" description="Transposase InsH N-terminal" evidence="1">
    <location>
        <begin position="15"/>
        <end position="111"/>
    </location>
</feature>
<dbReference type="PANTHER" id="PTHR35604">
    <property type="entry name" value="TRANSPOSASE INSH FOR INSERTION SEQUENCE ELEMENT IS5A-RELATED"/>
    <property type="match status" value="1"/>
</dbReference>
<evidence type="ECO:0000313" key="2">
    <source>
        <dbReference type="EMBL" id="GCA67303.1"/>
    </source>
</evidence>
<dbReference type="AlphaFoldDB" id="A0A391PCA8"/>
<sequence length="375" mass="43437">MMGKQSGQIQMVILDIDSMIPEDHLLRRIKNCVNFDFIYEKAAPYYSHVGRKSIDPVVLIKMLLIGYLYGIKSERRLEEEVSLNLAYRWFCGIDLMYRVPDHSTFSQNRKRRFQEAGIFREIFNEIVLKCIELGIVSGETGVADGSFLPSNVSWESRYEAVETVQRSTVKYMEELEAELSFMPGYKEPENVKKEKESLKSRTDPECGYIHQARKKGLGYLTEMTVDTRHGIITGVDCYPANQRESDIILDHLKGQSCKYQEIGLDGEYDIGAVHRGQELLGVQGYTAIREYQNNAMKKGFCYEDETDRFVCRQGEYLAFQKLIYKKSTQNYYRLYSRSKNNVKTARIFQPVPQISVQSESMRVLIIPLFIEIAKK</sequence>
<gene>
    <name evidence="2" type="ORF">KGMB01110_17390</name>
</gene>
<evidence type="ECO:0000259" key="1">
    <source>
        <dbReference type="Pfam" id="PF05598"/>
    </source>
</evidence>
<dbReference type="Pfam" id="PF05598">
    <property type="entry name" value="DUF772"/>
    <property type="match status" value="1"/>
</dbReference>
<name>A0A391PCA8_9FIRM</name>
<dbReference type="InterPro" id="IPR008490">
    <property type="entry name" value="Transposase_InsH_N"/>
</dbReference>
<keyword evidence="3" id="KW-1185">Reference proteome</keyword>
<dbReference type="PANTHER" id="PTHR35604:SF2">
    <property type="entry name" value="TRANSPOSASE INSH FOR INSERTION SEQUENCE ELEMENT IS5A-RELATED"/>
    <property type="match status" value="1"/>
</dbReference>
<dbReference type="EMBL" id="BHGK01000001">
    <property type="protein sequence ID" value="GCA67303.1"/>
    <property type="molecule type" value="Genomic_DNA"/>
</dbReference>
<proteinExistence type="predicted"/>